<comment type="caution">
    <text evidence="2">The sequence shown here is derived from an EMBL/GenBank/DDBJ whole genome shotgun (WGS) entry which is preliminary data.</text>
</comment>
<protein>
    <submittedName>
        <fullName evidence="2">Uncharacterized protein</fullName>
    </submittedName>
</protein>
<accession>A0A9D3U9E7</accession>
<feature type="compositionally biased region" description="Low complexity" evidence="1">
    <location>
        <begin position="58"/>
        <end position="77"/>
    </location>
</feature>
<dbReference type="EMBL" id="JAIQCV010000013">
    <property type="protein sequence ID" value="KAH1032280.1"/>
    <property type="molecule type" value="Genomic_DNA"/>
</dbReference>
<keyword evidence="3" id="KW-1185">Reference proteome</keyword>
<evidence type="ECO:0000256" key="1">
    <source>
        <dbReference type="SAM" id="MobiDB-lite"/>
    </source>
</evidence>
<name>A0A9D3U9E7_9ROSI</name>
<organism evidence="2 3">
    <name type="scientific">Gossypium stocksii</name>
    <dbReference type="NCBI Taxonomy" id="47602"/>
    <lineage>
        <taxon>Eukaryota</taxon>
        <taxon>Viridiplantae</taxon>
        <taxon>Streptophyta</taxon>
        <taxon>Embryophyta</taxon>
        <taxon>Tracheophyta</taxon>
        <taxon>Spermatophyta</taxon>
        <taxon>Magnoliopsida</taxon>
        <taxon>eudicotyledons</taxon>
        <taxon>Gunneridae</taxon>
        <taxon>Pentapetalae</taxon>
        <taxon>rosids</taxon>
        <taxon>malvids</taxon>
        <taxon>Malvales</taxon>
        <taxon>Malvaceae</taxon>
        <taxon>Malvoideae</taxon>
        <taxon>Gossypium</taxon>
    </lineage>
</organism>
<gene>
    <name evidence="2" type="ORF">J1N35_044454</name>
</gene>
<sequence>MGNDTNYLTKGRGKWKYRLSIDIPTLFNQAIIFALHYFAEEIDMHRNMDIPKYEKMCQQPESGSLPSPLSNSLMQQSRRSNGAH</sequence>
<proteinExistence type="predicted"/>
<evidence type="ECO:0000313" key="3">
    <source>
        <dbReference type="Proteomes" id="UP000828251"/>
    </source>
</evidence>
<feature type="region of interest" description="Disordered" evidence="1">
    <location>
        <begin position="53"/>
        <end position="84"/>
    </location>
</feature>
<evidence type="ECO:0000313" key="2">
    <source>
        <dbReference type="EMBL" id="KAH1032280.1"/>
    </source>
</evidence>
<dbReference type="AlphaFoldDB" id="A0A9D3U9E7"/>
<dbReference type="Proteomes" id="UP000828251">
    <property type="component" value="Unassembled WGS sequence"/>
</dbReference>
<reference evidence="2 3" key="1">
    <citation type="journal article" date="2021" name="Plant Biotechnol. J.">
        <title>Multi-omics assisted identification of the key and species-specific regulatory components of drought-tolerant mechanisms in Gossypium stocksii.</title>
        <authorList>
            <person name="Yu D."/>
            <person name="Ke L."/>
            <person name="Zhang D."/>
            <person name="Wu Y."/>
            <person name="Sun Y."/>
            <person name="Mei J."/>
            <person name="Sun J."/>
            <person name="Sun Y."/>
        </authorList>
    </citation>
    <scope>NUCLEOTIDE SEQUENCE [LARGE SCALE GENOMIC DNA]</scope>
    <source>
        <strain evidence="3">cv. E1</strain>
        <tissue evidence="2">Leaf</tissue>
    </source>
</reference>